<evidence type="ECO:0000313" key="2">
    <source>
        <dbReference type="Proteomes" id="UP001283361"/>
    </source>
</evidence>
<keyword evidence="2" id="KW-1185">Reference proteome</keyword>
<comment type="caution">
    <text evidence="1">The sequence shown here is derived from an EMBL/GenBank/DDBJ whole genome shotgun (WGS) entry which is preliminary data.</text>
</comment>
<proteinExistence type="predicted"/>
<gene>
    <name evidence="1" type="ORF">RRG08_060265</name>
</gene>
<protein>
    <submittedName>
        <fullName evidence="1">Uncharacterized protein</fullName>
    </submittedName>
</protein>
<dbReference type="EMBL" id="JAWDGP010000392">
    <property type="protein sequence ID" value="KAK3800919.1"/>
    <property type="molecule type" value="Genomic_DNA"/>
</dbReference>
<dbReference type="Proteomes" id="UP001283361">
    <property type="component" value="Unassembled WGS sequence"/>
</dbReference>
<reference evidence="1" key="1">
    <citation type="journal article" date="2023" name="G3 (Bethesda)">
        <title>A reference genome for the long-term kleptoplast-retaining sea slug Elysia crispata morphotype clarki.</title>
        <authorList>
            <person name="Eastman K.E."/>
            <person name="Pendleton A.L."/>
            <person name="Shaikh M.A."/>
            <person name="Suttiyut T."/>
            <person name="Ogas R."/>
            <person name="Tomko P."/>
            <person name="Gavelis G."/>
            <person name="Widhalm J.R."/>
            <person name="Wisecaver J.H."/>
        </authorList>
    </citation>
    <scope>NUCLEOTIDE SEQUENCE</scope>
    <source>
        <strain evidence="1">ECLA1</strain>
    </source>
</reference>
<accession>A0AAE1B6S7</accession>
<sequence>MTSLYLGIYQDLAFLAVETCGHFGRGYHTHPQLDNNILALVLRHCATENLVSLLQISLAYTTAWSDSSC</sequence>
<name>A0AAE1B6S7_9GAST</name>
<organism evidence="1 2">
    <name type="scientific">Elysia crispata</name>
    <name type="common">lettuce slug</name>
    <dbReference type="NCBI Taxonomy" id="231223"/>
    <lineage>
        <taxon>Eukaryota</taxon>
        <taxon>Metazoa</taxon>
        <taxon>Spiralia</taxon>
        <taxon>Lophotrochozoa</taxon>
        <taxon>Mollusca</taxon>
        <taxon>Gastropoda</taxon>
        <taxon>Heterobranchia</taxon>
        <taxon>Euthyneura</taxon>
        <taxon>Panpulmonata</taxon>
        <taxon>Sacoglossa</taxon>
        <taxon>Placobranchoidea</taxon>
        <taxon>Plakobranchidae</taxon>
        <taxon>Elysia</taxon>
    </lineage>
</organism>
<evidence type="ECO:0000313" key="1">
    <source>
        <dbReference type="EMBL" id="KAK3800919.1"/>
    </source>
</evidence>
<dbReference type="AlphaFoldDB" id="A0AAE1B6S7"/>